<keyword evidence="9" id="KW-1185">Reference proteome</keyword>
<dbReference type="Ensembl" id="ENSMAMT00000039275.1">
    <property type="protein sequence ID" value="ENSMAMP00000055058.1"/>
    <property type="gene ID" value="ENSMAMG00000020024.2"/>
</dbReference>
<keyword evidence="7" id="KW-0325">Glycoprotein</keyword>
<evidence type="ECO:0000313" key="8">
    <source>
        <dbReference type="Ensembl" id="ENSMAMP00000055058.1"/>
    </source>
</evidence>
<keyword evidence="3" id="KW-0964">Secreted</keyword>
<evidence type="ECO:0000256" key="4">
    <source>
        <dbReference type="ARBA" id="ARBA00022530"/>
    </source>
</evidence>
<dbReference type="AlphaFoldDB" id="A0A7N8XRU7"/>
<evidence type="ECO:0000256" key="7">
    <source>
        <dbReference type="ARBA" id="ARBA00023180"/>
    </source>
</evidence>
<name>A0A7N8XRU7_9TELE</name>
<keyword evidence="4" id="KW-0272">Extracellular matrix</keyword>
<dbReference type="PANTHER" id="PTHR16485">
    <property type="entry name" value="MICROFIBRILLAR-ASSOCIATED PROTEIN 2"/>
    <property type="match status" value="1"/>
</dbReference>
<keyword evidence="6" id="KW-1015">Disulfide bond</keyword>
<keyword evidence="5" id="KW-0732">Signal</keyword>
<evidence type="ECO:0000256" key="5">
    <source>
        <dbReference type="ARBA" id="ARBA00022729"/>
    </source>
</evidence>
<evidence type="ECO:0000256" key="6">
    <source>
        <dbReference type="ARBA" id="ARBA00023157"/>
    </source>
</evidence>
<dbReference type="InterPro" id="IPR008673">
    <property type="entry name" value="MAGP"/>
</dbReference>
<dbReference type="InParanoid" id="A0A7N8XRU7"/>
<dbReference type="Pfam" id="PF05507">
    <property type="entry name" value="MAGP"/>
    <property type="match status" value="1"/>
</dbReference>
<dbReference type="Proteomes" id="UP000261640">
    <property type="component" value="Unplaced"/>
</dbReference>
<accession>A0A7N8XRU7</accession>
<dbReference type="PANTHER" id="PTHR16485:SF7">
    <property type="entry name" value="MICROFIBRIL-ASSOCIATED PROTEIN 5"/>
    <property type="match status" value="1"/>
</dbReference>
<evidence type="ECO:0000256" key="1">
    <source>
        <dbReference type="ARBA" id="ARBA00004498"/>
    </source>
</evidence>
<reference evidence="8" key="2">
    <citation type="submission" date="2025-09" db="UniProtKB">
        <authorList>
            <consortium name="Ensembl"/>
        </authorList>
    </citation>
    <scope>IDENTIFICATION</scope>
</reference>
<evidence type="ECO:0000256" key="3">
    <source>
        <dbReference type="ARBA" id="ARBA00022525"/>
    </source>
</evidence>
<organism evidence="8 9">
    <name type="scientific">Mastacembelus armatus</name>
    <name type="common">zig-zag eel</name>
    <dbReference type="NCBI Taxonomy" id="205130"/>
    <lineage>
        <taxon>Eukaryota</taxon>
        <taxon>Metazoa</taxon>
        <taxon>Chordata</taxon>
        <taxon>Craniata</taxon>
        <taxon>Vertebrata</taxon>
        <taxon>Euteleostomi</taxon>
        <taxon>Actinopterygii</taxon>
        <taxon>Neopterygii</taxon>
        <taxon>Teleostei</taxon>
        <taxon>Neoteleostei</taxon>
        <taxon>Acanthomorphata</taxon>
        <taxon>Anabantaria</taxon>
        <taxon>Synbranchiformes</taxon>
        <taxon>Mastacembelidae</taxon>
        <taxon>Mastacembelus</taxon>
    </lineage>
</organism>
<protein>
    <submittedName>
        <fullName evidence="8">Microfibril associated protein 5</fullName>
    </submittedName>
</protein>
<proteinExistence type="inferred from homology"/>
<comment type="subcellular location">
    <subcellularLocation>
        <location evidence="1">Secreted</location>
        <location evidence="1">Extracellular space</location>
        <location evidence="1">Extracellular matrix</location>
    </subcellularLocation>
</comment>
<evidence type="ECO:0000256" key="2">
    <source>
        <dbReference type="ARBA" id="ARBA00005317"/>
    </source>
</evidence>
<reference evidence="8" key="1">
    <citation type="submission" date="2025-08" db="UniProtKB">
        <authorList>
            <consortium name="Ensembl"/>
        </authorList>
    </citation>
    <scope>IDENTIFICATION</scope>
</reference>
<evidence type="ECO:0000313" key="9">
    <source>
        <dbReference type="Proteomes" id="UP000261640"/>
    </source>
</evidence>
<dbReference type="GeneTree" id="ENSGT00390000017736"/>
<dbReference type="GO" id="GO:0001527">
    <property type="term" value="C:microfibril"/>
    <property type="evidence" value="ECO:0007669"/>
    <property type="project" value="InterPro"/>
</dbReference>
<sequence>PCFQRARSHLLQLSCHPVSDSRLDLTPELPVRRPCELLALSSACFLFLLEEMYACTRMYSVHRPIKRCIGKLCFYSLPRVYLINNEICTRTVCQQDEYMKAERCRELSGWPKRVERSLNMKFCRNRRSNPPTWANKV</sequence>
<comment type="similarity">
    <text evidence="2">Belongs to the MFAP family.</text>
</comment>
<dbReference type="GO" id="GO:0048048">
    <property type="term" value="P:embryonic eye morphogenesis"/>
    <property type="evidence" value="ECO:0007669"/>
    <property type="project" value="TreeGrafter"/>
</dbReference>